<dbReference type="Pfam" id="PF13460">
    <property type="entry name" value="NAD_binding_10"/>
    <property type="match status" value="1"/>
</dbReference>
<dbReference type="InterPro" id="IPR016040">
    <property type="entry name" value="NAD(P)-bd_dom"/>
</dbReference>
<organism evidence="2 3">
    <name type="scientific">Streptomyces humidus</name>
    <dbReference type="NCBI Taxonomy" id="52259"/>
    <lineage>
        <taxon>Bacteria</taxon>
        <taxon>Bacillati</taxon>
        <taxon>Actinomycetota</taxon>
        <taxon>Actinomycetes</taxon>
        <taxon>Kitasatosporales</taxon>
        <taxon>Streptomycetaceae</taxon>
        <taxon>Streptomyces</taxon>
    </lineage>
</organism>
<dbReference type="EMBL" id="BMTL01000009">
    <property type="protein sequence ID" value="GGR85161.1"/>
    <property type="molecule type" value="Genomic_DNA"/>
</dbReference>
<name>A0A918L314_9ACTN</name>
<proteinExistence type="predicted"/>
<dbReference type="PANTHER" id="PTHR43162">
    <property type="match status" value="1"/>
</dbReference>
<feature type="domain" description="NAD(P)-binding" evidence="1">
    <location>
        <begin position="38"/>
        <end position="203"/>
    </location>
</feature>
<accession>A0A918L314</accession>
<evidence type="ECO:0000259" key="1">
    <source>
        <dbReference type="Pfam" id="PF13460"/>
    </source>
</evidence>
<comment type="caution">
    <text evidence="2">The sequence shown here is derived from an EMBL/GenBank/DDBJ whole genome shotgun (WGS) entry which is preliminary data.</text>
</comment>
<keyword evidence="3" id="KW-1185">Reference proteome</keyword>
<dbReference type="AlphaFoldDB" id="A0A918L314"/>
<dbReference type="SUPFAM" id="SSF51735">
    <property type="entry name" value="NAD(P)-binding Rossmann-fold domains"/>
    <property type="match status" value="1"/>
</dbReference>
<dbReference type="Gene3D" id="3.40.50.720">
    <property type="entry name" value="NAD(P)-binding Rossmann-like Domain"/>
    <property type="match status" value="1"/>
</dbReference>
<protein>
    <submittedName>
        <fullName evidence="2">NmrA family transcriptional regulator</fullName>
    </submittedName>
</protein>
<dbReference type="InterPro" id="IPR051604">
    <property type="entry name" value="Ergot_Alk_Oxidoreductase"/>
</dbReference>
<reference evidence="2" key="2">
    <citation type="submission" date="2020-09" db="EMBL/GenBank/DDBJ databases">
        <authorList>
            <person name="Sun Q."/>
            <person name="Ohkuma M."/>
        </authorList>
    </citation>
    <scope>NUCLEOTIDE SEQUENCE</scope>
    <source>
        <strain evidence="2">JCM 4386</strain>
    </source>
</reference>
<gene>
    <name evidence="2" type="ORF">GCM10010269_25340</name>
</gene>
<dbReference type="InterPro" id="IPR036291">
    <property type="entry name" value="NAD(P)-bd_dom_sf"/>
</dbReference>
<dbReference type="Proteomes" id="UP000606194">
    <property type="component" value="Unassembled WGS sequence"/>
</dbReference>
<reference evidence="2" key="1">
    <citation type="journal article" date="2014" name="Int. J. Syst. Evol. Microbiol.">
        <title>Complete genome sequence of Corynebacterium casei LMG S-19264T (=DSM 44701T), isolated from a smear-ripened cheese.</title>
        <authorList>
            <consortium name="US DOE Joint Genome Institute (JGI-PGF)"/>
            <person name="Walter F."/>
            <person name="Albersmeier A."/>
            <person name="Kalinowski J."/>
            <person name="Ruckert C."/>
        </authorList>
    </citation>
    <scope>NUCLEOTIDE SEQUENCE</scope>
    <source>
        <strain evidence="2">JCM 4386</strain>
    </source>
</reference>
<sequence length="305" mass="31664">MTHMTTHETHDVAEAAELAEVTGAARADKVTGAIVVTGATGNVGRALVRMLHEAGAPVTAVARTVAETDVPAGVRAAPADLAEPAGLRAAFAGAEALFLLVAGEDPHGVLAEAKAAGIRRVVLLSSQGAGTRPEAYRHPRLFEEAVRESGLDRTILRSGGMATNAFAWAESIRARREAAAPFGDVGLPFVDPDDVAAVAAAALLGDDHLGATYTLTGPAPTTPRGRAAAIAAALGEPVRFTEQTVTEARELMSRFMPPPAVEGTLAILGEPTEEEQRPTPDVEHVLDRAPNSFADWAARNAPAFR</sequence>
<evidence type="ECO:0000313" key="2">
    <source>
        <dbReference type="EMBL" id="GGR85161.1"/>
    </source>
</evidence>
<dbReference type="PANTHER" id="PTHR43162:SF1">
    <property type="entry name" value="PRESTALK A DIFFERENTIATION PROTEIN A"/>
    <property type="match status" value="1"/>
</dbReference>
<evidence type="ECO:0000313" key="3">
    <source>
        <dbReference type="Proteomes" id="UP000606194"/>
    </source>
</evidence>